<dbReference type="SMART" id="SM00220">
    <property type="entry name" value="S_TKc"/>
    <property type="match status" value="1"/>
</dbReference>
<comment type="cofactor">
    <cofactor evidence="1">
        <name>Mg(2+)</name>
        <dbReference type="ChEBI" id="CHEBI:18420"/>
    </cofactor>
</comment>
<feature type="domain" description="EF-hand" evidence="17">
    <location>
        <begin position="354"/>
        <end position="389"/>
    </location>
</feature>
<feature type="domain" description="Protein kinase" evidence="16">
    <location>
        <begin position="41"/>
        <end position="303"/>
    </location>
</feature>
<dbReference type="InterPro" id="IPR011009">
    <property type="entry name" value="Kinase-like_dom_sf"/>
</dbReference>
<evidence type="ECO:0000256" key="9">
    <source>
        <dbReference type="ARBA" id="ARBA00022741"/>
    </source>
</evidence>
<dbReference type="OrthoDB" id="327575at2759"/>
<dbReference type="InterPro" id="IPR000719">
    <property type="entry name" value="Prot_kinase_dom"/>
</dbReference>
<evidence type="ECO:0000256" key="11">
    <source>
        <dbReference type="ARBA" id="ARBA00022837"/>
    </source>
</evidence>
<reference evidence="18 19" key="1">
    <citation type="submission" date="2016-11" db="EMBL/GenBank/DDBJ databases">
        <title>The macronuclear genome of Stentor coeruleus: a giant cell with tiny introns.</title>
        <authorList>
            <person name="Slabodnick M."/>
            <person name="Ruby J.G."/>
            <person name="Reiff S.B."/>
            <person name="Swart E.C."/>
            <person name="Gosai S."/>
            <person name="Prabakaran S."/>
            <person name="Witkowska E."/>
            <person name="Larue G.E."/>
            <person name="Fisher S."/>
            <person name="Freeman R.M."/>
            <person name="Gunawardena J."/>
            <person name="Chu W."/>
            <person name="Stover N.A."/>
            <person name="Gregory B.D."/>
            <person name="Nowacki M."/>
            <person name="Derisi J."/>
            <person name="Roy S.W."/>
            <person name="Marshall W.F."/>
            <person name="Sood P."/>
        </authorList>
    </citation>
    <scope>NUCLEOTIDE SEQUENCE [LARGE SCALE GENOMIC DNA]</scope>
    <source>
        <strain evidence="18">WM001</strain>
    </source>
</reference>
<dbReference type="GO" id="GO:0004674">
    <property type="term" value="F:protein serine/threonine kinase activity"/>
    <property type="evidence" value="ECO:0007669"/>
    <property type="project" value="UniProtKB-KW"/>
</dbReference>
<dbReference type="CDD" id="cd05117">
    <property type="entry name" value="STKc_CAMK"/>
    <property type="match status" value="1"/>
</dbReference>
<evidence type="ECO:0000256" key="14">
    <source>
        <dbReference type="ARBA" id="ARBA00024334"/>
    </source>
</evidence>
<dbReference type="PROSITE" id="PS50222">
    <property type="entry name" value="EF_HAND_2"/>
    <property type="match status" value="3"/>
</dbReference>
<evidence type="ECO:0000256" key="5">
    <source>
        <dbReference type="ARBA" id="ARBA00022490"/>
    </source>
</evidence>
<comment type="subcellular location">
    <subcellularLocation>
        <location evidence="2">Cytoplasm</location>
        <location evidence="2">Cytoskeleton</location>
    </subcellularLocation>
</comment>
<dbReference type="PANTHER" id="PTHR24349">
    <property type="entry name" value="SERINE/THREONINE-PROTEIN KINASE"/>
    <property type="match status" value="1"/>
</dbReference>
<feature type="domain" description="EF-hand" evidence="17">
    <location>
        <begin position="461"/>
        <end position="492"/>
    </location>
</feature>
<gene>
    <name evidence="18" type="ORF">SteCoe_12063</name>
</gene>
<evidence type="ECO:0000256" key="12">
    <source>
        <dbReference type="ARBA" id="ARBA00022840"/>
    </source>
</evidence>
<evidence type="ECO:0000256" key="3">
    <source>
        <dbReference type="ARBA" id="ARBA00005253"/>
    </source>
</evidence>
<dbReference type="AlphaFoldDB" id="A0A1R2CBM7"/>
<dbReference type="Gene3D" id="1.10.238.10">
    <property type="entry name" value="EF-hand"/>
    <property type="match status" value="1"/>
</dbReference>
<accession>A0A1R2CBM7</accession>
<name>A0A1R2CBM7_9CILI</name>
<keyword evidence="11" id="KW-0106">Calcium</keyword>
<keyword evidence="7" id="KW-0808">Transferase</keyword>
<dbReference type="InterPro" id="IPR002048">
    <property type="entry name" value="EF_hand_dom"/>
</dbReference>
<dbReference type="Pfam" id="PF00069">
    <property type="entry name" value="Pkinase"/>
    <property type="match status" value="1"/>
</dbReference>
<dbReference type="EMBL" id="MPUH01000206">
    <property type="protein sequence ID" value="OMJ86407.1"/>
    <property type="molecule type" value="Genomic_DNA"/>
</dbReference>
<dbReference type="GO" id="GO:0005524">
    <property type="term" value="F:ATP binding"/>
    <property type="evidence" value="ECO:0007669"/>
    <property type="project" value="UniProtKB-KW"/>
</dbReference>
<dbReference type="FunFam" id="1.10.510.10:FF:000571">
    <property type="entry name" value="Maternal embryonic leucine zipper kinase"/>
    <property type="match status" value="1"/>
</dbReference>
<keyword evidence="19" id="KW-1185">Reference proteome</keyword>
<dbReference type="SUPFAM" id="SSF47473">
    <property type="entry name" value="EF-hand"/>
    <property type="match status" value="1"/>
</dbReference>
<comment type="similarity">
    <text evidence="3">Belongs to the centrin family.</text>
</comment>
<evidence type="ECO:0000256" key="6">
    <source>
        <dbReference type="ARBA" id="ARBA00022527"/>
    </source>
</evidence>
<keyword evidence="10" id="KW-0418">Kinase</keyword>
<comment type="caution">
    <text evidence="18">The sequence shown here is derived from an EMBL/GenBank/DDBJ whole genome shotgun (WGS) entry which is preliminary data.</text>
</comment>
<evidence type="ECO:0000256" key="8">
    <source>
        <dbReference type="ARBA" id="ARBA00022737"/>
    </source>
</evidence>
<evidence type="ECO:0000256" key="1">
    <source>
        <dbReference type="ARBA" id="ARBA00001946"/>
    </source>
</evidence>
<evidence type="ECO:0000259" key="17">
    <source>
        <dbReference type="PROSITE" id="PS50222"/>
    </source>
</evidence>
<dbReference type="GO" id="GO:0005856">
    <property type="term" value="C:cytoskeleton"/>
    <property type="evidence" value="ECO:0007669"/>
    <property type="project" value="UniProtKB-SubCell"/>
</dbReference>
<keyword evidence="5" id="KW-0963">Cytoplasm</keyword>
<feature type="domain" description="EF-hand" evidence="17">
    <location>
        <begin position="425"/>
        <end position="460"/>
    </location>
</feature>
<dbReference type="Proteomes" id="UP000187209">
    <property type="component" value="Unassembled WGS sequence"/>
</dbReference>
<proteinExistence type="inferred from homology"/>
<dbReference type="Pfam" id="PF13499">
    <property type="entry name" value="EF-hand_7"/>
    <property type="match status" value="2"/>
</dbReference>
<keyword evidence="13" id="KW-0206">Cytoskeleton</keyword>
<comment type="function">
    <text evidence="15">Plays a fundamental role in microtubule organizing center structure and function. Component of the infraciliary lattice (ICL) and the ciliary basal bodies.</text>
</comment>
<evidence type="ECO:0000313" key="18">
    <source>
        <dbReference type="EMBL" id="OMJ86407.1"/>
    </source>
</evidence>
<dbReference type="SMART" id="SM00054">
    <property type="entry name" value="EFh"/>
    <property type="match status" value="4"/>
</dbReference>
<dbReference type="InterPro" id="IPR050205">
    <property type="entry name" value="CDPK_Ser/Thr_kinases"/>
</dbReference>
<dbReference type="PROSITE" id="PS50011">
    <property type="entry name" value="PROTEIN_KINASE_DOM"/>
    <property type="match status" value="1"/>
</dbReference>
<organism evidence="18 19">
    <name type="scientific">Stentor coeruleus</name>
    <dbReference type="NCBI Taxonomy" id="5963"/>
    <lineage>
        <taxon>Eukaryota</taxon>
        <taxon>Sar</taxon>
        <taxon>Alveolata</taxon>
        <taxon>Ciliophora</taxon>
        <taxon>Postciliodesmatophora</taxon>
        <taxon>Heterotrichea</taxon>
        <taxon>Heterotrichida</taxon>
        <taxon>Stentoridae</taxon>
        <taxon>Stentor</taxon>
    </lineage>
</organism>
<keyword evidence="6" id="KW-0723">Serine/threonine-protein kinase</keyword>
<keyword evidence="12" id="KW-0067">ATP-binding</keyword>
<dbReference type="GO" id="GO:0005509">
    <property type="term" value="F:calcium ion binding"/>
    <property type="evidence" value="ECO:0007669"/>
    <property type="project" value="InterPro"/>
</dbReference>
<dbReference type="PROSITE" id="PS00018">
    <property type="entry name" value="EF_HAND_1"/>
    <property type="match status" value="2"/>
</dbReference>
<dbReference type="Gene3D" id="3.30.200.20">
    <property type="entry name" value="Phosphorylase Kinase, domain 1"/>
    <property type="match status" value="1"/>
</dbReference>
<dbReference type="InterPro" id="IPR008271">
    <property type="entry name" value="Ser/Thr_kinase_AS"/>
</dbReference>
<evidence type="ECO:0000256" key="10">
    <source>
        <dbReference type="ARBA" id="ARBA00022777"/>
    </source>
</evidence>
<evidence type="ECO:0000256" key="4">
    <source>
        <dbReference type="ARBA" id="ARBA00011245"/>
    </source>
</evidence>
<dbReference type="PROSITE" id="PS00108">
    <property type="entry name" value="PROTEIN_KINASE_ST"/>
    <property type="match status" value="1"/>
</dbReference>
<protein>
    <recommendedName>
        <fullName evidence="20">Calmodulin</fullName>
    </recommendedName>
</protein>
<evidence type="ECO:0000256" key="2">
    <source>
        <dbReference type="ARBA" id="ARBA00004245"/>
    </source>
</evidence>
<dbReference type="InterPro" id="IPR018247">
    <property type="entry name" value="EF_Hand_1_Ca_BS"/>
</dbReference>
<dbReference type="Gene3D" id="1.10.510.10">
    <property type="entry name" value="Transferase(Phosphotransferase) domain 1"/>
    <property type="match status" value="1"/>
</dbReference>
<comment type="subunit">
    <text evidence="4">Monomer.</text>
</comment>
<keyword evidence="9" id="KW-0547">Nucleotide-binding</keyword>
<evidence type="ECO:0000259" key="16">
    <source>
        <dbReference type="PROSITE" id="PS50011"/>
    </source>
</evidence>
<dbReference type="InterPro" id="IPR011992">
    <property type="entry name" value="EF-hand-dom_pair"/>
</dbReference>
<sequence length="493" mass="54834">MGCCSSSGTDPLLLVSNRDIIDTSKNPKSVCRSIGSIRESYTIIKTLGSGSLGNVFLVKDKRSGLERAAKELIKSMMNQSELDGFFYELSLLKNIVKSKQDHPSIMRIYEIIETTTRIYIISEYLSGGQLFEKLVTIEKITERLAARYLCHIILALNYCHRLGIIHRDIKPENLLFESDAPDAHLKIFDFGISRISNSNESDLQLSVGAVSYMAPERFKGNVSLKSDIWSAGVILYTMLSGRLPFQADTDAGTAKMISQGVIDMHNTVWSSISTEAKNLIIKMLKKDPKDRPTAEDVLSDPWLVSYTRSTINDNPICQEALVNLGKFNVIFIKARNKLEKSIFSFISNQVMGTIEMRKLSDMFINLDKNGDGTLSKDEIEEGYDALGIPAPASLNELMKKLDGEGDGTINYTQFLAATQDWSCLSQKKELEIAFKIYDIGGDGTLSLDELKQAIPGIKDSEWADFLTQADSNGDGLISLEELKNYLTTKTESS</sequence>
<evidence type="ECO:0000256" key="15">
    <source>
        <dbReference type="ARBA" id="ARBA00025692"/>
    </source>
</evidence>
<evidence type="ECO:0000256" key="7">
    <source>
        <dbReference type="ARBA" id="ARBA00022679"/>
    </source>
</evidence>
<dbReference type="FunFam" id="1.10.238.10:FF:000178">
    <property type="entry name" value="Calmodulin-2 A"/>
    <property type="match status" value="1"/>
</dbReference>
<evidence type="ECO:0000256" key="13">
    <source>
        <dbReference type="ARBA" id="ARBA00023212"/>
    </source>
</evidence>
<dbReference type="CDD" id="cd00051">
    <property type="entry name" value="EFh"/>
    <property type="match status" value="1"/>
</dbReference>
<evidence type="ECO:0000313" key="19">
    <source>
        <dbReference type="Proteomes" id="UP000187209"/>
    </source>
</evidence>
<evidence type="ECO:0008006" key="20">
    <source>
        <dbReference type="Google" id="ProtNLM"/>
    </source>
</evidence>
<keyword evidence="8" id="KW-0677">Repeat</keyword>
<dbReference type="SUPFAM" id="SSF56112">
    <property type="entry name" value="Protein kinase-like (PK-like)"/>
    <property type="match status" value="1"/>
</dbReference>
<comment type="similarity">
    <text evidence="14">Belongs to the protein kinase superfamily. Ser/Thr protein kinase family. CDPK subfamily.</text>
</comment>